<feature type="transmembrane region" description="Helical" evidence="5">
    <location>
        <begin position="141"/>
        <end position="163"/>
    </location>
</feature>
<sequence>MSTADRAPATESRPRQASTQEVDMTELNADTKHRVHARPHMRPGSNWRYAVAGLTASLVGLGLARFSYTPLIPALIGAKWFSASDVVYLGAANLAGYLAGALAARRVAGRIGAVRALRAMMLLATLSFFASSSPVSFTWFFAWRFLSGLTGGIIMVLAASVILPHTSATRRGIVGGVIFAGVGLGVAASGTLVPLLLQQGLRQSWYGLGVLSAVLTVASWWNWPAEAKGDTAPSQTKHHQASAVTRALLIQYGLNAMALVPHMVFVVDFVARGLGQGIAAGSRYWVLYGLGAVVGPLITGHLGDRAGFGPALRAAFLIEAAAVLLPTVSTAPVSLIASSIVVGGFTPGIVPLVLGRIHELVPHSAEQQRATWSHATTSFALFQAAAAYGFSWIYAQTGGDYPVLFSLGGGAAVLALAIDLALALTTRKA</sequence>
<dbReference type="KEGG" id="brq:CIT40_21685"/>
<evidence type="ECO:0000256" key="2">
    <source>
        <dbReference type="ARBA" id="ARBA00022989"/>
    </source>
</evidence>
<dbReference type="AlphaFoldDB" id="A0A2U8PX28"/>
<dbReference type="SUPFAM" id="SSF103473">
    <property type="entry name" value="MFS general substrate transporter"/>
    <property type="match status" value="1"/>
</dbReference>
<feature type="transmembrane region" description="Helical" evidence="5">
    <location>
        <begin position="285"/>
        <end position="303"/>
    </location>
</feature>
<feature type="transmembrane region" description="Helical" evidence="5">
    <location>
        <begin position="335"/>
        <end position="354"/>
    </location>
</feature>
<feature type="transmembrane region" description="Helical" evidence="5">
    <location>
        <begin position="244"/>
        <end position="265"/>
    </location>
</feature>
<reference evidence="7 8" key="2">
    <citation type="journal article" date="2019" name="Int. J. Syst. Evol. Microbiol.">
        <title>Description and complete genome sequence of Bradyrhizobium amphicarpaeae sp. nov., harbouring photosystem and nitrogen-fixation genes.</title>
        <authorList>
            <person name="Bromfield E.S.P."/>
            <person name="Cloutier S."/>
            <person name="Nguyen H.D.T."/>
        </authorList>
    </citation>
    <scope>NUCLEOTIDE SEQUENCE [LARGE SCALE GENOMIC DNA]</scope>
    <source>
        <strain evidence="7 8">39S1MB</strain>
    </source>
</reference>
<dbReference type="FunFam" id="1.20.1250.20:FF:000799">
    <property type="entry name" value="MFS transporter"/>
    <property type="match status" value="1"/>
</dbReference>
<dbReference type="Proteomes" id="UP000215884">
    <property type="component" value="Chromosome"/>
</dbReference>
<dbReference type="Pfam" id="PF06779">
    <property type="entry name" value="MFS_4"/>
    <property type="match status" value="1"/>
</dbReference>
<dbReference type="EMBL" id="CP029426">
    <property type="protein sequence ID" value="AWM02376.1"/>
    <property type="molecule type" value="Genomic_DNA"/>
</dbReference>
<feature type="transmembrane region" description="Helical" evidence="5">
    <location>
        <begin position="86"/>
        <end position="104"/>
    </location>
</feature>
<reference evidence="7 8" key="1">
    <citation type="journal article" date="2017" name="Syst. Appl. Microbiol.">
        <title>Soybeans inoculated with root zone soils of Canadian native legumes harbour diverse and novel Bradyrhizobium spp. that possess agricultural potential.</title>
        <authorList>
            <person name="Bromfield E.S.P."/>
            <person name="Cloutier S."/>
            <person name="Tambong J.T."/>
            <person name="Tran Thi T.V."/>
        </authorList>
    </citation>
    <scope>NUCLEOTIDE SEQUENCE [LARGE SCALE GENOMIC DNA]</scope>
    <source>
        <strain evidence="7 8">39S1MB</strain>
    </source>
</reference>
<feature type="transmembrane region" description="Helical" evidence="5">
    <location>
        <begin position="375"/>
        <end position="395"/>
    </location>
</feature>
<gene>
    <name evidence="7" type="ORF">CIT40_21685</name>
</gene>
<keyword evidence="1 5" id="KW-0812">Transmembrane</keyword>
<feature type="region of interest" description="Disordered" evidence="4">
    <location>
        <begin position="1"/>
        <end position="26"/>
    </location>
</feature>
<feature type="transmembrane region" description="Helical" evidence="5">
    <location>
        <begin position="47"/>
        <end position="66"/>
    </location>
</feature>
<feature type="transmembrane region" description="Helical" evidence="5">
    <location>
        <begin position="310"/>
        <end position="329"/>
    </location>
</feature>
<evidence type="ECO:0000313" key="7">
    <source>
        <dbReference type="EMBL" id="AWM02376.1"/>
    </source>
</evidence>
<dbReference type="PANTHER" id="PTHR23537">
    <property type="match status" value="1"/>
</dbReference>
<evidence type="ECO:0000313" key="8">
    <source>
        <dbReference type="Proteomes" id="UP000215884"/>
    </source>
</evidence>
<feature type="domain" description="Major facilitator superfamily (MFS) profile" evidence="6">
    <location>
        <begin position="48"/>
        <end position="427"/>
    </location>
</feature>
<dbReference type="InterPro" id="IPR036259">
    <property type="entry name" value="MFS_trans_sf"/>
</dbReference>
<dbReference type="InterPro" id="IPR010645">
    <property type="entry name" value="MFS_4"/>
</dbReference>
<keyword evidence="3 5" id="KW-0472">Membrane</keyword>
<proteinExistence type="predicted"/>
<organism evidence="7 8">
    <name type="scientific">Bradyrhizobium amphicarpaeae</name>
    <dbReference type="NCBI Taxonomy" id="1404768"/>
    <lineage>
        <taxon>Bacteria</taxon>
        <taxon>Pseudomonadati</taxon>
        <taxon>Pseudomonadota</taxon>
        <taxon>Alphaproteobacteria</taxon>
        <taxon>Hyphomicrobiales</taxon>
        <taxon>Nitrobacteraceae</taxon>
        <taxon>Bradyrhizobium</taxon>
    </lineage>
</organism>
<evidence type="ECO:0000256" key="5">
    <source>
        <dbReference type="SAM" id="Phobius"/>
    </source>
</evidence>
<feature type="transmembrane region" description="Helical" evidence="5">
    <location>
        <begin position="116"/>
        <end position="135"/>
    </location>
</feature>
<evidence type="ECO:0000256" key="3">
    <source>
        <dbReference type="ARBA" id="ARBA00023136"/>
    </source>
</evidence>
<evidence type="ECO:0000259" key="6">
    <source>
        <dbReference type="PROSITE" id="PS50850"/>
    </source>
</evidence>
<keyword evidence="2 5" id="KW-1133">Transmembrane helix</keyword>
<evidence type="ECO:0000256" key="1">
    <source>
        <dbReference type="ARBA" id="ARBA00022692"/>
    </source>
</evidence>
<feature type="transmembrane region" description="Helical" evidence="5">
    <location>
        <begin position="175"/>
        <end position="197"/>
    </location>
</feature>
<dbReference type="PROSITE" id="PS50850">
    <property type="entry name" value="MFS"/>
    <property type="match status" value="1"/>
</dbReference>
<dbReference type="OrthoDB" id="9797953at2"/>
<feature type="transmembrane region" description="Helical" evidence="5">
    <location>
        <begin position="203"/>
        <end position="223"/>
    </location>
</feature>
<protein>
    <submittedName>
        <fullName evidence="7">MFS transporter</fullName>
    </submittedName>
</protein>
<dbReference type="PANTHER" id="PTHR23537:SF1">
    <property type="entry name" value="SUGAR TRANSPORTER"/>
    <property type="match status" value="1"/>
</dbReference>
<accession>A0A2U8PX28</accession>
<dbReference type="GO" id="GO:0005886">
    <property type="term" value="C:plasma membrane"/>
    <property type="evidence" value="ECO:0007669"/>
    <property type="project" value="TreeGrafter"/>
</dbReference>
<feature type="transmembrane region" description="Helical" evidence="5">
    <location>
        <begin position="401"/>
        <end position="424"/>
    </location>
</feature>
<dbReference type="Gene3D" id="1.20.1250.20">
    <property type="entry name" value="MFS general substrate transporter like domains"/>
    <property type="match status" value="2"/>
</dbReference>
<keyword evidence="8" id="KW-1185">Reference proteome</keyword>
<name>A0A2U8PX28_9BRAD</name>
<evidence type="ECO:0000256" key="4">
    <source>
        <dbReference type="SAM" id="MobiDB-lite"/>
    </source>
</evidence>
<dbReference type="GO" id="GO:0022857">
    <property type="term" value="F:transmembrane transporter activity"/>
    <property type="evidence" value="ECO:0007669"/>
    <property type="project" value="InterPro"/>
</dbReference>
<dbReference type="InterPro" id="IPR020846">
    <property type="entry name" value="MFS_dom"/>
</dbReference>